<gene>
    <name evidence="1" type="ORF">E2C01_003359</name>
</gene>
<proteinExistence type="predicted"/>
<dbReference type="Proteomes" id="UP000324222">
    <property type="component" value="Unassembled WGS sequence"/>
</dbReference>
<evidence type="ECO:0000313" key="1">
    <source>
        <dbReference type="EMBL" id="MPC10719.1"/>
    </source>
</evidence>
<keyword evidence="2" id="KW-1185">Reference proteome</keyword>
<evidence type="ECO:0000313" key="2">
    <source>
        <dbReference type="Proteomes" id="UP000324222"/>
    </source>
</evidence>
<accession>A0A5B7CMM2</accession>
<comment type="caution">
    <text evidence="1">The sequence shown here is derived from an EMBL/GenBank/DDBJ whole genome shotgun (WGS) entry which is preliminary data.</text>
</comment>
<name>A0A5B7CMM2_PORTR</name>
<sequence>MTQPITKETEAAASAKIVMTRRRRSSSHITASFLSLLLPPAVLPPHISPARQLAATMLMSVHHRACQVAAPASNSFIDYFIQIANFISAGRPLVGPYVAQNHSALWTAMR</sequence>
<dbReference type="EMBL" id="VSRR010000127">
    <property type="protein sequence ID" value="MPC10719.1"/>
    <property type="molecule type" value="Genomic_DNA"/>
</dbReference>
<dbReference type="AlphaFoldDB" id="A0A5B7CMM2"/>
<protein>
    <submittedName>
        <fullName evidence="1">Uncharacterized protein</fullName>
    </submittedName>
</protein>
<reference evidence="1 2" key="1">
    <citation type="submission" date="2019-05" db="EMBL/GenBank/DDBJ databases">
        <title>Another draft genome of Portunus trituberculatus and its Hox gene families provides insights of decapod evolution.</title>
        <authorList>
            <person name="Jeong J.-H."/>
            <person name="Song I."/>
            <person name="Kim S."/>
            <person name="Choi T."/>
            <person name="Kim D."/>
            <person name="Ryu S."/>
            <person name="Kim W."/>
        </authorList>
    </citation>
    <scope>NUCLEOTIDE SEQUENCE [LARGE SCALE GENOMIC DNA]</scope>
    <source>
        <tissue evidence="1">Muscle</tissue>
    </source>
</reference>
<organism evidence="1 2">
    <name type="scientific">Portunus trituberculatus</name>
    <name type="common">Swimming crab</name>
    <name type="synonym">Neptunus trituberculatus</name>
    <dbReference type="NCBI Taxonomy" id="210409"/>
    <lineage>
        <taxon>Eukaryota</taxon>
        <taxon>Metazoa</taxon>
        <taxon>Ecdysozoa</taxon>
        <taxon>Arthropoda</taxon>
        <taxon>Crustacea</taxon>
        <taxon>Multicrustacea</taxon>
        <taxon>Malacostraca</taxon>
        <taxon>Eumalacostraca</taxon>
        <taxon>Eucarida</taxon>
        <taxon>Decapoda</taxon>
        <taxon>Pleocyemata</taxon>
        <taxon>Brachyura</taxon>
        <taxon>Eubrachyura</taxon>
        <taxon>Portunoidea</taxon>
        <taxon>Portunidae</taxon>
        <taxon>Portuninae</taxon>
        <taxon>Portunus</taxon>
    </lineage>
</organism>